<gene>
    <name evidence="3" type="ORF">X975_04747</name>
</gene>
<feature type="domain" description="MCM AAA-lid" evidence="1">
    <location>
        <begin position="1"/>
        <end position="33"/>
    </location>
</feature>
<name>A0A087T2B2_STEMI</name>
<evidence type="ECO:0000259" key="2">
    <source>
        <dbReference type="Pfam" id="PF23669"/>
    </source>
</evidence>
<protein>
    <submittedName>
        <fullName evidence="3">DNA replication licensing factor MCM2</fullName>
    </submittedName>
</protein>
<dbReference type="EMBL" id="KK113066">
    <property type="protein sequence ID" value="KFM59251.1"/>
    <property type="molecule type" value="Genomic_DNA"/>
</dbReference>
<dbReference type="Pfam" id="PF23669">
    <property type="entry name" value="WHD_MCM2"/>
    <property type="match status" value="1"/>
</dbReference>
<dbReference type="Gene3D" id="3.40.50.300">
    <property type="entry name" value="P-loop containing nucleotide triphosphate hydrolases"/>
    <property type="match status" value="1"/>
</dbReference>
<sequence>MIRMAEANARIHLRDYVHEDDVNMAIRVMLESFINTQKFSVMKSMRKTFTRYLTYKRDNNELLLFILKQLIQEQIAYLRSRFTTDLESVEIPEKELQEKARQVNIHNLVPFYGSDVFRAHNFLHDRKRKVVVQRLSREL</sequence>
<evidence type="ECO:0000313" key="3">
    <source>
        <dbReference type="EMBL" id="KFM59251.1"/>
    </source>
</evidence>
<dbReference type="STRING" id="407821.A0A087T2B2"/>
<organism evidence="3 4">
    <name type="scientific">Stegodyphus mimosarum</name>
    <name type="common">African social velvet spider</name>
    <dbReference type="NCBI Taxonomy" id="407821"/>
    <lineage>
        <taxon>Eukaryota</taxon>
        <taxon>Metazoa</taxon>
        <taxon>Ecdysozoa</taxon>
        <taxon>Arthropoda</taxon>
        <taxon>Chelicerata</taxon>
        <taxon>Arachnida</taxon>
        <taxon>Araneae</taxon>
        <taxon>Araneomorphae</taxon>
        <taxon>Entelegynae</taxon>
        <taxon>Eresoidea</taxon>
        <taxon>Eresidae</taxon>
        <taxon>Stegodyphus</taxon>
    </lineage>
</organism>
<dbReference type="InterPro" id="IPR059098">
    <property type="entry name" value="WHD_MCM2"/>
</dbReference>
<feature type="non-terminal residue" evidence="3">
    <location>
        <position position="139"/>
    </location>
</feature>
<dbReference type="InterPro" id="IPR041562">
    <property type="entry name" value="MCM_lid"/>
</dbReference>
<dbReference type="OrthoDB" id="844at2759"/>
<dbReference type="AlphaFoldDB" id="A0A087T2B2"/>
<accession>A0A087T2B2</accession>
<reference evidence="3 4" key="1">
    <citation type="submission" date="2013-11" db="EMBL/GenBank/DDBJ databases">
        <title>Genome sequencing of Stegodyphus mimosarum.</title>
        <authorList>
            <person name="Bechsgaard J."/>
        </authorList>
    </citation>
    <scope>NUCLEOTIDE SEQUENCE [LARGE SCALE GENOMIC DNA]</scope>
</reference>
<evidence type="ECO:0000259" key="1">
    <source>
        <dbReference type="Pfam" id="PF17855"/>
    </source>
</evidence>
<dbReference type="Pfam" id="PF17855">
    <property type="entry name" value="MCM_lid"/>
    <property type="match status" value="1"/>
</dbReference>
<keyword evidence="4" id="KW-1185">Reference proteome</keyword>
<proteinExistence type="predicted"/>
<dbReference type="InterPro" id="IPR027417">
    <property type="entry name" value="P-loop_NTPase"/>
</dbReference>
<dbReference type="Proteomes" id="UP000054359">
    <property type="component" value="Unassembled WGS sequence"/>
</dbReference>
<feature type="domain" description="DNA replication licensing factor MCM2-like winged-helix" evidence="2">
    <location>
        <begin position="57"/>
        <end position="130"/>
    </location>
</feature>
<evidence type="ECO:0000313" key="4">
    <source>
        <dbReference type="Proteomes" id="UP000054359"/>
    </source>
</evidence>